<dbReference type="STRING" id="1835702.A0A1F5LMB8"/>
<feature type="compositionally biased region" description="Basic and acidic residues" evidence="1">
    <location>
        <begin position="430"/>
        <end position="439"/>
    </location>
</feature>
<proteinExistence type="predicted"/>
<feature type="compositionally biased region" description="Acidic residues" evidence="1">
    <location>
        <begin position="1410"/>
        <end position="1420"/>
    </location>
</feature>
<sequence>MADPTQSHGFGAQRPSPPNNVRSPLSPGSGSSAGTPISFQPNVNRSKTKRWVEARQYSYDGGDWGSDDDEEEEEEAPPPVPRPPYATHNNGSSSELSSRRLSGHVGADDSTAIDGRGRNPSVDQKTLPFVRPADLYKRMREEKAAQGAALSPQVSSPMTDDSRKLDGSALSQTQGANPSMGLPEVKRMSGFATDFLGGVDPGLPKDASSESQSQEPSLQHNNSSGFRSVVHQAFDVPETPQSSGSIERTNSDGTSVVSPIMGGRNIDEDRTPTIPEEPHETEKEATPDGPVFKPGHRRDLSLPDRDNSPSRTPQVEHTPTGHSALSSVHQQLQTISPESTTSGSFPQDPAMQPYTNDGQDLPAPLKFGSASGPDSYRGDIPTIVGAGTSPEDGDNDRLREEIIRSLSRENTPSEDPDPSNQPQSQPPKESIPHQFEKYWDGQTRPSQEDDPKALVSGTLPDRTEPHPLASRDPYADGPGLANSSSTIVDQPRKKLGRRFSWESSDTEESEPQIPGSYSSPPPLGTSIATQEPEPIAEDAPPALEAAPHDYLSSDNEGSDAQRTVEKPRLSIIPPVPENVSPPEQVMGPDPTPPQPQVLSNVGGSSLDESKLLGFRDILGITSVDQRIKSFEHTRDQFSTLDSGLNHWLQFMVHEHPEHNDVVQQSQSLSDMPRASPSRSRFPKLTSLGNLGSSLNLNDGAPTSATHTRRPSGHIGTVMNKQNVGERGKEFLHTAGAFSGKASGAAKGLFAKGRSKFRPSGGSDKGQSTPSAPRRSFQFSLPSGSGETGKPRRNSASFGSLPIFKFGKTGTGSESATGLADSSLVASRNGDNTRKHARVADSGDYSLSHGVDSAVQPQSSSNGVLPQNDPYRKSDYAGQLEQEMIAALGLSPTDSRQEPSPSTALDSSQTNGEHKRPTRELSQPKETAPVQKPVAQKPAKATTSKSLPMVPYEPFVVPLPGSNDSEDLPSQVPQIIAPTIRPVYDESIKAPSPPPKDTGLAPDGVSQRQPSVSTLGPDEQPGQRSSQDGLDGEPPSPMDQPENETDGIGNKIISPERAHENVPGSSPPSAENNTHGFEPFYTSENPSSAQILESKRKTISGLPPSNPGVQSPLRNEVRYSPGTRSSMLSFGSFGRQSGNGKGTRPSTPANGLSQASQSGSPVQNEESTFGKLKSFGRRRRASVGDLLSGIQLQGIQSPPGGQRKRALSRISGLFNRQDSENSERKSSDLTRTVSQPLDKNLPSFPPVNRNADKISSTADDKPPVLKDPFVAKPLPTEPPESMIPPPPPPSDAKPLPPDTHQRASISLPPSTSTNTLGSGRFYSQFQSGAINETPVGSQHTRTLSQPLPGQSRSPSPMSINEGRSMKPLSPLEELQDYQTQNLQRQGQEKHEARDSDENQEAPLGTLSENKEQEEQEEEEEGRYELPTETTQAGKEHPSLEQPQNVQIEKPEQQHGLNPQLSVRSRKPVGNDSTASTAGHFAPRNIAVSNASVVSSIHPHRSEGEARVVNDSPQPVELAVTGDDSSEEIVMSPTAYPGQEWTPMHL</sequence>
<gene>
    <name evidence="2" type="ORF">PENARI_c006G09640</name>
</gene>
<feature type="compositionally biased region" description="Low complexity" evidence="1">
    <location>
        <begin position="418"/>
        <end position="427"/>
    </location>
</feature>
<feature type="compositionally biased region" description="Basic and acidic residues" evidence="1">
    <location>
        <begin position="134"/>
        <end position="144"/>
    </location>
</feature>
<dbReference type="Proteomes" id="UP000177622">
    <property type="component" value="Unassembled WGS sequence"/>
</dbReference>
<protein>
    <submittedName>
        <fullName evidence="2">Uncharacterized protein</fullName>
    </submittedName>
</protein>
<name>A0A1F5LMB8_PENAI</name>
<feature type="compositionally biased region" description="Polar residues" evidence="1">
    <location>
        <begin position="891"/>
        <end position="910"/>
    </location>
</feature>
<feature type="compositionally biased region" description="Polar residues" evidence="1">
    <location>
        <begin position="239"/>
        <end position="257"/>
    </location>
</feature>
<keyword evidence="3" id="KW-1185">Reference proteome</keyword>
<evidence type="ECO:0000256" key="1">
    <source>
        <dbReference type="SAM" id="MobiDB-lite"/>
    </source>
</evidence>
<feature type="compositionally biased region" description="Polar residues" evidence="1">
    <location>
        <begin position="764"/>
        <end position="784"/>
    </location>
</feature>
<feature type="compositionally biased region" description="Polar residues" evidence="1">
    <location>
        <begin position="1301"/>
        <end position="1357"/>
    </location>
</feature>
<feature type="compositionally biased region" description="Low complexity" evidence="1">
    <location>
        <begin position="88"/>
        <end position="104"/>
    </location>
</feature>
<feature type="compositionally biased region" description="Basic and acidic residues" evidence="1">
    <location>
        <begin position="297"/>
        <end position="308"/>
    </location>
</feature>
<feature type="compositionally biased region" description="Low complexity" evidence="1">
    <location>
        <begin position="23"/>
        <end position="38"/>
    </location>
</feature>
<evidence type="ECO:0000313" key="3">
    <source>
        <dbReference type="Proteomes" id="UP000177622"/>
    </source>
</evidence>
<feature type="region of interest" description="Disordered" evidence="1">
    <location>
        <begin position="1495"/>
        <end position="1544"/>
    </location>
</feature>
<feature type="region of interest" description="Disordered" evidence="1">
    <location>
        <begin position="889"/>
        <end position="1483"/>
    </location>
</feature>
<feature type="compositionally biased region" description="Basic and acidic residues" evidence="1">
    <location>
        <begin position="1216"/>
        <end position="1227"/>
    </location>
</feature>
<feature type="compositionally biased region" description="Polar residues" evidence="1">
    <location>
        <begin position="1375"/>
        <end position="1384"/>
    </location>
</feature>
<feature type="compositionally biased region" description="Polar residues" evidence="1">
    <location>
        <begin position="1081"/>
        <end position="1090"/>
    </location>
</feature>
<feature type="compositionally biased region" description="Polar residues" evidence="1">
    <location>
        <begin position="552"/>
        <end position="561"/>
    </location>
</feature>
<dbReference type="RefSeq" id="XP_022489703.1">
    <property type="nucleotide sequence ID" value="XM_022630554.1"/>
</dbReference>
<feature type="compositionally biased region" description="Basic and acidic residues" evidence="1">
    <location>
        <begin position="830"/>
        <end position="840"/>
    </location>
</feature>
<dbReference type="OrthoDB" id="5151921at2759"/>
<feature type="compositionally biased region" description="Low complexity" evidence="1">
    <location>
        <begin position="688"/>
        <end position="699"/>
    </location>
</feature>
<feature type="compositionally biased region" description="Polar residues" evidence="1">
    <location>
        <begin position="1062"/>
        <end position="1074"/>
    </location>
</feature>
<feature type="compositionally biased region" description="Polar residues" evidence="1">
    <location>
        <begin position="1121"/>
        <end position="1166"/>
    </location>
</feature>
<feature type="compositionally biased region" description="Polar residues" evidence="1">
    <location>
        <begin position="309"/>
        <end position="345"/>
    </location>
</feature>
<feature type="region of interest" description="Disordered" evidence="1">
    <location>
        <begin position="752"/>
        <end position="872"/>
    </location>
</feature>
<feature type="compositionally biased region" description="Basic and acidic residues" evidence="1">
    <location>
        <begin position="911"/>
        <end position="922"/>
    </location>
</feature>
<organism evidence="2 3">
    <name type="scientific">Penicillium arizonense</name>
    <dbReference type="NCBI Taxonomy" id="1835702"/>
    <lineage>
        <taxon>Eukaryota</taxon>
        <taxon>Fungi</taxon>
        <taxon>Dikarya</taxon>
        <taxon>Ascomycota</taxon>
        <taxon>Pezizomycotina</taxon>
        <taxon>Eurotiomycetes</taxon>
        <taxon>Eurotiomycetidae</taxon>
        <taxon>Eurotiales</taxon>
        <taxon>Aspergillaceae</taxon>
        <taxon>Penicillium</taxon>
    </lineage>
</organism>
<feature type="compositionally biased region" description="Pro residues" evidence="1">
    <location>
        <begin position="1274"/>
        <end position="1296"/>
    </location>
</feature>
<feature type="compositionally biased region" description="Basic and acidic residues" evidence="1">
    <location>
        <begin position="395"/>
        <end position="407"/>
    </location>
</feature>
<feature type="compositionally biased region" description="Low complexity" evidence="1">
    <location>
        <begin position="531"/>
        <end position="545"/>
    </location>
</feature>
<dbReference type="GeneID" id="34575288"/>
<feature type="compositionally biased region" description="Acidic residues" evidence="1">
    <location>
        <begin position="65"/>
        <end position="76"/>
    </location>
</feature>
<accession>A0A1F5LMB8</accession>
<feature type="compositionally biased region" description="Basic and acidic residues" evidence="1">
    <location>
        <begin position="265"/>
        <end position="286"/>
    </location>
</feature>
<feature type="compositionally biased region" description="Polar residues" evidence="1">
    <location>
        <begin position="854"/>
        <end position="864"/>
    </location>
</feature>
<feature type="region of interest" description="Disordered" evidence="1">
    <location>
        <begin position="1"/>
        <end position="593"/>
    </location>
</feature>
<feature type="region of interest" description="Disordered" evidence="1">
    <location>
        <begin position="688"/>
        <end position="722"/>
    </location>
</feature>
<feature type="compositionally biased region" description="Basic and acidic residues" evidence="1">
    <location>
        <begin position="1385"/>
        <end position="1395"/>
    </location>
</feature>
<comment type="caution">
    <text evidence="2">The sequence shown here is derived from an EMBL/GenBank/DDBJ whole genome shotgun (WGS) entry which is preliminary data.</text>
</comment>
<dbReference type="EMBL" id="LXJU01000006">
    <property type="protein sequence ID" value="OGE54267.1"/>
    <property type="molecule type" value="Genomic_DNA"/>
</dbReference>
<reference evidence="2 3" key="1">
    <citation type="journal article" date="2016" name="Sci. Rep.">
        <title>Penicillium arizonense, a new, genome sequenced fungal species, reveals a high chemical diversity in secreted metabolites.</title>
        <authorList>
            <person name="Grijseels S."/>
            <person name="Nielsen J.C."/>
            <person name="Randelovic M."/>
            <person name="Nielsen J."/>
            <person name="Nielsen K.F."/>
            <person name="Workman M."/>
            <person name="Frisvad J.C."/>
        </authorList>
    </citation>
    <scope>NUCLEOTIDE SEQUENCE [LARGE SCALE GENOMIC DNA]</scope>
    <source>
        <strain evidence="2 3">CBS 141311</strain>
    </source>
</reference>
<evidence type="ECO:0000313" key="2">
    <source>
        <dbReference type="EMBL" id="OGE54267.1"/>
    </source>
</evidence>